<dbReference type="Pfam" id="PF13421">
    <property type="entry name" value="Band_7_1"/>
    <property type="match status" value="1"/>
</dbReference>
<feature type="domain" description="SPFH" evidence="2">
    <location>
        <begin position="2"/>
        <end position="68"/>
    </location>
</feature>
<name>X0SVC1_9ZZZZ</name>
<reference evidence="3" key="1">
    <citation type="journal article" date="2014" name="Front. Microbiol.">
        <title>High frequency of phylogenetically diverse reductive dehalogenase-homologous genes in deep subseafloor sedimentary metagenomes.</title>
        <authorList>
            <person name="Kawai M."/>
            <person name="Futagami T."/>
            <person name="Toyoda A."/>
            <person name="Takaki Y."/>
            <person name="Nishi S."/>
            <person name="Hori S."/>
            <person name="Arai W."/>
            <person name="Tsubouchi T."/>
            <person name="Morono Y."/>
            <person name="Uchiyama I."/>
            <person name="Ito T."/>
            <person name="Fujiyama A."/>
            <person name="Inagaki F."/>
            <person name="Takami H."/>
        </authorList>
    </citation>
    <scope>NUCLEOTIDE SEQUENCE</scope>
    <source>
        <strain evidence="3">Expedition CK06-06</strain>
    </source>
</reference>
<evidence type="ECO:0000313" key="3">
    <source>
        <dbReference type="EMBL" id="GAF84934.1"/>
    </source>
</evidence>
<protein>
    <recommendedName>
        <fullName evidence="2">SPFH domain-containing protein</fullName>
    </recommendedName>
</protein>
<accession>X0SVC1</accession>
<evidence type="ECO:0000259" key="2">
    <source>
        <dbReference type="Pfam" id="PF13421"/>
    </source>
</evidence>
<dbReference type="AlphaFoldDB" id="X0SVC1"/>
<comment type="caution">
    <text evidence="3">The sequence shown here is derived from an EMBL/GenBank/DDBJ whole genome shotgun (WGS) entry which is preliminary data.</text>
</comment>
<dbReference type="InterPro" id="IPR033880">
    <property type="entry name" value="SPFH_YdjI"/>
</dbReference>
<dbReference type="PANTHER" id="PTHR37826">
    <property type="entry name" value="FLOTILLIN BAND_7_5 DOMAIN PROTEIN"/>
    <property type="match status" value="1"/>
</dbReference>
<dbReference type="EMBL" id="BARS01004941">
    <property type="protein sequence ID" value="GAF84934.1"/>
    <property type="molecule type" value="Genomic_DNA"/>
</dbReference>
<gene>
    <name evidence="3" type="ORF">S01H1_09670</name>
</gene>
<dbReference type="PANTHER" id="PTHR37826:SF2">
    <property type="entry name" value="ZINC-RIBBON DOMAIN-CONTAINING PROTEIN"/>
    <property type="match status" value="1"/>
</dbReference>
<proteinExistence type="predicted"/>
<feature type="non-terminal residue" evidence="3">
    <location>
        <position position="1"/>
    </location>
</feature>
<organism evidence="3">
    <name type="scientific">marine sediment metagenome</name>
    <dbReference type="NCBI Taxonomy" id="412755"/>
    <lineage>
        <taxon>unclassified sequences</taxon>
        <taxon>metagenomes</taxon>
        <taxon>ecological metagenomes</taxon>
    </lineage>
</organism>
<sequence length="181" mass="18599">TKLTDLVGEMGKSVIELAGMAEELTMAVRAKTAEEFAARGVDLTSVYVEYIGPTEDTAKAIDEAAAMGALGDMSAYMQFQAARAMRDAAQQPGGTAGVGVGLGAGVGMGAAMAQMMTQSMQQPAAQPAPAAPAAPDAPKTAAEIQATLDNLDVRLAAGEISEGTYNKLYVKWEARLKELGG</sequence>
<evidence type="ECO:0000256" key="1">
    <source>
        <dbReference type="SAM" id="MobiDB-lite"/>
    </source>
</evidence>
<feature type="region of interest" description="Disordered" evidence="1">
    <location>
        <begin position="120"/>
        <end position="140"/>
    </location>
</feature>